<dbReference type="InterPro" id="IPR013022">
    <property type="entry name" value="Xyl_isomerase-like_TIM-brl"/>
</dbReference>
<comment type="caution">
    <text evidence="2">The sequence shown here is derived from an EMBL/GenBank/DDBJ whole genome shotgun (WGS) entry which is preliminary data.</text>
</comment>
<dbReference type="EMBL" id="VIFY01000009">
    <property type="protein sequence ID" value="TQB76445.1"/>
    <property type="molecule type" value="Genomic_DNA"/>
</dbReference>
<dbReference type="InterPro" id="IPR050312">
    <property type="entry name" value="IolE/XylAMocC-like"/>
</dbReference>
<evidence type="ECO:0000259" key="1">
    <source>
        <dbReference type="Pfam" id="PF01261"/>
    </source>
</evidence>
<dbReference type="STRING" id="5098.A0A507R261"/>
<dbReference type="InterPro" id="IPR036237">
    <property type="entry name" value="Xyl_isomerase-like_sf"/>
</dbReference>
<dbReference type="SUPFAM" id="SSF51658">
    <property type="entry name" value="Xylose isomerase-like"/>
    <property type="match status" value="1"/>
</dbReference>
<evidence type="ECO:0000313" key="3">
    <source>
        <dbReference type="Proteomes" id="UP000319663"/>
    </source>
</evidence>
<accession>A0A507R261</accession>
<dbReference type="PANTHER" id="PTHR12110:SF21">
    <property type="entry name" value="XYLOSE ISOMERASE-LIKE TIM BARREL DOMAIN-CONTAINING PROTEIN"/>
    <property type="match status" value="1"/>
</dbReference>
<dbReference type="Pfam" id="PF01261">
    <property type="entry name" value="AP_endonuc_2"/>
    <property type="match status" value="1"/>
</dbReference>
<dbReference type="AlphaFoldDB" id="A0A507R261"/>
<dbReference type="Proteomes" id="UP000319663">
    <property type="component" value="Unassembled WGS sequence"/>
</dbReference>
<gene>
    <name evidence="2" type="ORF">MPDQ_007853</name>
</gene>
<name>A0A507R261_MONPU</name>
<keyword evidence="3" id="KW-1185">Reference proteome</keyword>
<protein>
    <recommendedName>
        <fullName evidence="1">Xylose isomerase-like TIM barrel domain-containing protein</fullName>
    </recommendedName>
</protein>
<feature type="domain" description="Xylose isomerase-like TIM barrel" evidence="1">
    <location>
        <begin position="30"/>
        <end position="213"/>
    </location>
</feature>
<dbReference type="Gene3D" id="3.20.20.150">
    <property type="entry name" value="Divalent-metal-dependent TIM barrel enzymes"/>
    <property type="match status" value="1"/>
</dbReference>
<organism evidence="2 3">
    <name type="scientific">Monascus purpureus</name>
    <name type="common">Red mold</name>
    <name type="synonym">Monascus anka</name>
    <dbReference type="NCBI Taxonomy" id="5098"/>
    <lineage>
        <taxon>Eukaryota</taxon>
        <taxon>Fungi</taxon>
        <taxon>Dikarya</taxon>
        <taxon>Ascomycota</taxon>
        <taxon>Pezizomycotina</taxon>
        <taxon>Eurotiomycetes</taxon>
        <taxon>Eurotiomycetidae</taxon>
        <taxon>Eurotiales</taxon>
        <taxon>Aspergillaceae</taxon>
        <taxon>Monascus</taxon>
    </lineage>
</organism>
<reference evidence="2 3" key="1">
    <citation type="submission" date="2019-06" db="EMBL/GenBank/DDBJ databases">
        <title>Wine fermentation using esterase from Monascus purpureus.</title>
        <authorList>
            <person name="Geng C."/>
            <person name="Zhang Y."/>
        </authorList>
    </citation>
    <scope>NUCLEOTIDE SEQUENCE [LARGE SCALE GENOMIC DNA]</scope>
    <source>
        <strain evidence="2">HQ1</strain>
    </source>
</reference>
<proteinExistence type="predicted"/>
<dbReference type="PANTHER" id="PTHR12110">
    <property type="entry name" value="HYDROXYPYRUVATE ISOMERASE"/>
    <property type="match status" value="1"/>
</dbReference>
<sequence length="243" mass="26749">MLFSLHVVIKGTSTSIEPSTHLVTEKLPLWFSLARILHTDIIQVPSSFLPPGPVAGTNRTTGDIDVVVSDLQRVADIGAAQTPPIRFGSFVYEALVGGDHVDTWEQAWEIVRKVSRSNFGICLDTFDIAARVYADPVRVDGKTPHADEDIQASIFQLHEIDMPKPARMSWSRNARLFALEEVRGGYLPVLEIAREIFCPGFHRWASLELFSSSWGRLVEALGLDDAVSGEVDALGLVSRVRAG</sequence>
<evidence type="ECO:0000313" key="2">
    <source>
        <dbReference type="EMBL" id="TQB76445.1"/>
    </source>
</evidence>